<organism evidence="4 5">
    <name type="scientific">Lutibacter agarilyticus</name>
    <dbReference type="NCBI Taxonomy" id="1109740"/>
    <lineage>
        <taxon>Bacteria</taxon>
        <taxon>Pseudomonadati</taxon>
        <taxon>Bacteroidota</taxon>
        <taxon>Flavobacteriia</taxon>
        <taxon>Flavobacteriales</taxon>
        <taxon>Flavobacteriaceae</taxon>
        <taxon>Lutibacter</taxon>
    </lineage>
</organism>
<evidence type="ECO:0000256" key="2">
    <source>
        <dbReference type="SAM" id="SignalP"/>
    </source>
</evidence>
<evidence type="ECO:0000256" key="1">
    <source>
        <dbReference type="ARBA" id="ARBA00022729"/>
    </source>
</evidence>
<dbReference type="OrthoDB" id="9805017at2"/>
<keyword evidence="1 2" id="KW-0732">Signal</keyword>
<evidence type="ECO:0000259" key="3">
    <source>
        <dbReference type="Pfam" id="PF18962"/>
    </source>
</evidence>
<dbReference type="Proteomes" id="UP000198384">
    <property type="component" value="Unassembled WGS sequence"/>
</dbReference>
<evidence type="ECO:0000313" key="5">
    <source>
        <dbReference type="Proteomes" id="UP000198384"/>
    </source>
</evidence>
<feature type="signal peptide" evidence="2">
    <location>
        <begin position="1"/>
        <end position="19"/>
    </location>
</feature>
<dbReference type="NCBIfam" id="TIGR04183">
    <property type="entry name" value="Por_Secre_tail"/>
    <property type="match status" value="1"/>
</dbReference>
<dbReference type="RefSeq" id="WP_089379888.1">
    <property type="nucleotide sequence ID" value="NZ_FZNT01000001.1"/>
</dbReference>
<dbReference type="EMBL" id="FZNT01000001">
    <property type="protein sequence ID" value="SNR32051.1"/>
    <property type="molecule type" value="Genomic_DNA"/>
</dbReference>
<evidence type="ECO:0000313" key="4">
    <source>
        <dbReference type="EMBL" id="SNR32051.1"/>
    </source>
</evidence>
<feature type="domain" description="Secretion system C-terminal sorting" evidence="3">
    <location>
        <begin position="753"/>
        <end position="817"/>
    </location>
</feature>
<proteinExistence type="predicted"/>
<name>A0A238VCV7_9FLAO</name>
<dbReference type="SUPFAM" id="SSF63829">
    <property type="entry name" value="Calcium-dependent phosphotriesterase"/>
    <property type="match status" value="1"/>
</dbReference>
<dbReference type="InterPro" id="IPR015915">
    <property type="entry name" value="Kelch-typ_b-propeller"/>
</dbReference>
<sequence>MKNLLILIMVFFVSHTLTSQTLVFPFTNGGDKDQGAIFQYDYSNGNHEALFFNHEIEKSDHLNAGASSRESRGVYVSSNNSIYFTFAAGGTHAYDAESNGQIIKYNLTNNEFSVIRSFSELNYNQGSHPSNGLTEYDGKLYGVCKTGGSNDDGLIYYIDLSDDSYHIAHEFLESTDGSIPSSPLVLENNKFYGGTTTSTDGNGFALYEFDPSNNNYNLLHDNTGWGILEEINDVIFKSGLLYYCSQDLIGYYNFSLNNITTIHTSVGVDDILGYSYQGLNFASNTGGFYVTATGGGSNSTGAILQLNSNSPHLVNVHSFGANGIYPQQELIDLGNGSQLGVTLENSSNINGSIFQFTSTNFEVPIFSFPNPTTDGFRIQGIPVLANNTLYGFAEEGGTYGSGVFYKYDLVTGTYSKIKDMGSTIGRAPIGQIILTGNGDYIGLNTRGAEKGYGSIFTTDLSTTTSVYENINNNIIEKFETNLVHYNDLYYGVGLAFNPNSIESFSVLYSYDPNTNTINSVAAIDPSGIGVALPNSITQGSLLIEGNKLYGFTTSKIFEYDLVTSTLSYPHTFNESVDGNFTINAEINGGIIYGINSNAGANGTGTVFKFEISSTTFSVLENFTASTGNPINIGLSGNFLYGITSRGEVNSFGGVFKYDLLNNTYSLIHNLNSTDGYYRGAKLFLASDGDLYGTLDEGGQNGYGSIVKISPSNDQVTFPFHFTQSTGNTTLRSIISEVNTSLSVLDIDKNNFDIYPNPAIETVNISGEKIINIEVYTLLGKRVILPYSNNQINVSKLKAGVYILKIYTEYGYASKKIIKN</sequence>
<dbReference type="InterPro" id="IPR022519">
    <property type="entry name" value="Gloeo/Verruco_rpt"/>
</dbReference>
<accession>A0A238VCV7</accession>
<feature type="chain" id="PRO_5012692283" evidence="2">
    <location>
        <begin position="20"/>
        <end position="819"/>
    </location>
</feature>
<reference evidence="4 5" key="1">
    <citation type="submission" date="2017-06" db="EMBL/GenBank/DDBJ databases">
        <authorList>
            <person name="Kim H.J."/>
            <person name="Triplett B.A."/>
        </authorList>
    </citation>
    <scope>NUCLEOTIDE SEQUENCE [LARGE SCALE GENOMIC DNA]</scope>
    <source>
        <strain evidence="4 5">DSM 29150</strain>
    </source>
</reference>
<gene>
    <name evidence="4" type="ORF">SAMN06265371_101220</name>
</gene>
<dbReference type="SUPFAM" id="SSF117281">
    <property type="entry name" value="Kelch motif"/>
    <property type="match status" value="1"/>
</dbReference>
<dbReference type="AlphaFoldDB" id="A0A238VCV7"/>
<dbReference type="InterPro" id="IPR026444">
    <property type="entry name" value="Secre_tail"/>
</dbReference>
<dbReference type="NCBIfam" id="TIGR03803">
    <property type="entry name" value="Gloeo_Verruco"/>
    <property type="match status" value="5"/>
</dbReference>
<keyword evidence="5" id="KW-1185">Reference proteome</keyword>
<protein>
    <submittedName>
        <fullName evidence="4">Por secretion system C-terminal sorting domain-containing protein</fullName>
    </submittedName>
</protein>
<dbReference type="Pfam" id="PF18962">
    <property type="entry name" value="Por_Secre_tail"/>
    <property type="match status" value="1"/>
</dbReference>